<dbReference type="AlphaFoldDB" id="A0A183N0Y0"/>
<accession>A0A183N0Y0</accession>
<evidence type="ECO:0000313" key="2">
    <source>
        <dbReference type="EMBL" id="VDP41348.1"/>
    </source>
</evidence>
<dbReference type="Proteomes" id="UP000277204">
    <property type="component" value="Unassembled WGS sequence"/>
</dbReference>
<reference evidence="2 3" key="1">
    <citation type="submission" date="2018-11" db="EMBL/GenBank/DDBJ databases">
        <authorList>
            <consortium name="Pathogen Informatics"/>
        </authorList>
    </citation>
    <scope>NUCLEOTIDE SEQUENCE [LARGE SCALE GENOMIC DNA]</scope>
    <source>
        <strain evidence="2 3">Zambia</strain>
    </source>
</reference>
<gene>
    <name evidence="2" type="ORF">SMRZ_LOCUS21955</name>
</gene>
<keyword evidence="3" id="KW-1185">Reference proteome</keyword>
<proteinExistence type="predicted"/>
<evidence type="ECO:0000256" key="1">
    <source>
        <dbReference type="SAM" id="MobiDB-lite"/>
    </source>
</evidence>
<feature type="compositionally biased region" description="Low complexity" evidence="1">
    <location>
        <begin position="29"/>
        <end position="38"/>
    </location>
</feature>
<feature type="compositionally biased region" description="Low complexity" evidence="1">
    <location>
        <begin position="47"/>
        <end position="56"/>
    </location>
</feature>
<sequence length="127" mass="14628">MTMNSTESMLTDCVVREDSSIRFDLYKNSSSCSSTSTSPPLPPPSTPISKKSSTSSVHHQLSNFVKLRKLKRSFSITTRKPVHNFASNKRNQYRSFAHYNNHNLRRINFANRINKKISCKRTRTVFN</sequence>
<dbReference type="EMBL" id="UZAI01018926">
    <property type="protein sequence ID" value="VDP41348.1"/>
    <property type="molecule type" value="Genomic_DNA"/>
</dbReference>
<feature type="region of interest" description="Disordered" evidence="1">
    <location>
        <begin position="28"/>
        <end position="60"/>
    </location>
</feature>
<evidence type="ECO:0000313" key="3">
    <source>
        <dbReference type="Proteomes" id="UP000277204"/>
    </source>
</evidence>
<protein>
    <submittedName>
        <fullName evidence="2">Uncharacterized protein</fullName>
    </submittedName>
</protein>
<organism evidence="2 3">
    <name type="scientific">Schistosoma margrebowiei</name>
    <dbReference type="NCBI Taxonomy" id="48269"/>
    <lineage>
        <taxon>Eukaryota</taxon>
        <taxon>Metazoa</taxon>
        <taxon>Spiralia</taxon>
        <taxon>Lophotrochozoa</taxon>
        <taxon>Platyhelminthes</taxon>
        <taxon>Trematoda</taxon>
        <taxon>Digenea</taxon>
        <taxon>Strigeidida</taxon>
        <taxon>Schistosomatoidea</taxon>
        <taxon>Schistosomatidae</taxon>
        <taxon>Schistosoma</taxon>
    </lineage>
</organism>
<name>A0A183N0Y0_9TREM</name>